<reference evidence="4 5" key="1">
    <citation type="submission" date="2020-08" db="EMBL/GenBank/DDBJ databases">
        <title>Sequencing the genomes of 1000 actinobacteria strains.</title>
        <authorList>
            <person name="Klenk H.-P."/>
        </authorList>
    </citation>
    <scope>NUCLEOTIDE SEQUENCE [LARGE SCALE GENOMIC DNA]</scope>
    <source>
        <strain evidence="4 5">DSM 41654</strain>
    </source>
</reference>
<evidence type="ECO:0000313" key="5">
    <source>
        <dbReference type="Proteomes" id="UP000540506"/>
    </source>
</evidence>
<gene>
    <name evidence="4" type="ORF">FHR34_002797</name>
</gene>
<keyword evidence="5" id="KW-1185">Reference proteome</keyword>
<accession>A0A7W7VVL0</accession>
<dbReference type="Pfam" id="PF09992">
    <property type="entry name" value="NAGPA"/>
    <property type="match status" value="1"/>
</dbReference>
<evidence type="ECO:0000259" key="3">
    <source>
        <dbReference type="Pfam" id="PF09992"/>
    </source>
</evidence>
<dbReference type="InterPro" id="IPR018711">
    <property type="entry name" value="NAGPA"/>
</dbReference>
<keyword evidence="2" id="KW-1133">Transmembrane helix</keyword>
<evidence type="ECO:0000256" key="1">
    <source>
        <dbReference type="SAM" id="MobiDB-lite"/>
    </source>
</evidence>
<name>A0A7W7VVL0_KITKI</name>
<feature type="region of interest" description="Disordered" evidence="1">
    <location>
        <begin position="119"/>
        <end position="169"/>
    </location>
</feature>
<keyword evidence="2" id="KW-0472">Membrane</keyword>
<protein>
    <recommendedName>
        <fullName evidence="3">Phosphodiester glycosidase domain-containing protein</fullName>
    </recommendedName>
</protein>
<proteinExistence type="predicted"/>
<evidence type="ECO:0000256" key="2">
    <source>
        <dbReference type="SAM" id="Phobius"/>
    </source>
</evidence>
<comment type="caution">
    <text evidence="4">The sequence shown here is derived from an EMBL/GenBank/DDBJ whole genome shotgun (WGS) entry which is preliminary data.</text>
</comment>
<sequence length="444" mass="47428">MAPSTEPEADPEADPEAGLEADPEAGRQPTAGTEQPEATEGTPRRPRWPRRMLRKRPVRVVLALFLVFVTWLGWSLGEALLAPGNDGAVARIAEWARDHHLGPMVTGLETAQYKMNPPRVGGRPTISLDPVGPTPAQSTPAQSTPAQSASASAVASAENRHPQAPAVPPLTLAPLRSPAGDPLPGEGAWRVIGSTDGVPSVESALLRPDSEHTSYLAGVVSMDQRLVRFQLHPGTDDPGPDNWGVPPNIPPEARAGLLASFNGGFKVAEAQGGFYLNGVTHGTLRGGAGSLVFYKDGHTTVGSWGDEVSMSPDVVGVRQNLRLIVDHAAVPEDVDHDVESGWGLTIGGKFFVWRSGVGVTQDGRLIFAYGPALSVRTLADLLQQAGCVQAMQLDINPAWMSYNYYQQGADPQNPTSTKLLPDQERPADRYFEPTSRDFTAVYAR</sequence>
<feature type="transmembrane region" description="Helical" evidence="2">
    <location>
        <begin position="57"/>
        <end position="76"/>
    </location>
</feature>
<feature type="domain" description="Phosphodiester glycosidase" evidence="3">
    <location>
        <begin position="259"/>
        <end position="394"/>
    </location>
</feature>
<feature type="compositionally biased region" description="Acidic residues" evidence="1">
    <location>
        <begin position="7"/>
        <end position="23"/>
    </location>
</feature>
<feature type="region of interest" description="Disordered" evidence="1">
    <location>
        <begin position="1"/>
        <end position="49"/>
    </location>
</feature>
<dbReference type="RefSeq" id="WP_184935848.1">
    <property type="nucleotide sequence ID" value="NZ_JACHJV010000001.1"/>
</dbReference>
<keyword evidence="2" id="KW-0812">Transmembrane</keyword>
<dbReference type="AlphaFoldDB" id="A0A7W7VVL0"/>
<evidence type="ECO:0000313" key="4">
    <source>
        <dbReference type="EMBL" id="MBB4923804.1"/>
    </source>
</evidence>
<feature type="compositionally biased region" description="Low complexity" evidence="1">
    <location>
        <begin position="134"/>
        <end position="157"/>
    </location>
</feature>
<dbReference type="Proteomes" id="UP000540506">
    <property type="component" value="Unassembled WGS sequence"/>
</dbReference>
<organism evidence="4 5">
    <name type="scientific">Kitasatospora kifunensis</name>
    <name type="common">Streptomyces kifunensis</name>
    <dbReference type="NCBI Taxonomy" id="58351"/>
    <lineage>
        <taxon>Bacteria</taxon>
        <taxon>Bacillati</taxon>
        <taxon>Actinomycetota</taxon>
        <taxon>Actinomycetes</taxon>
        <taxon>Kitasatosporales</taxon>
        <taxon>Streptomycetaceae</taxon>
        <taxon>Kitasatospora</taxon>
    </lineage>
</organism>
<dbReference type="EMBL" id="JACHJV010000001">
    <property type="protein sequence ID" value="MBB4923804.1"/>
    <property type="molecule type" value="Genomic_DNA"/>
</dbReference>